<dbReference type="RefSeq" id="WP_317958301.1">
    <property type="nucleotide sequence ID" value="NZ_BSKO01000001.1"/>
</dbReference>
<protein>
    <submittedName>
        <fullName evidence="2">Amidohydrolase</fullName>
    </submittedName>
</protein>
<evidence type="ECO:0000259" key="1">
    <source>
        <dbReference type="Pfam" id="PF07969"/>
    </source>
</evidence>
<dbReference type="PANTHER" id="PTHR22642">
    <property type="entry name" value="IMIDAZOLONEPROPIONASE"/>
    <property type="match status" value="1"/>
</dbReference>
<dbReference type="Gene3D" id="3.20.20.140">
    <property type="entry name" value="Metal-dependent hydrolases"/>
    <property type="match status" value="1"/>
</dbReference>
<dbReference type="SUPFAM" id="SSF51556">
    <property type="entry name" value="Metallo-dependent hydrolases"/>
    <property type="match status" value="1"/>
</dbReference>
<dbReference type="Proteomes" id="UP001275436">
    <property type="component" value="Unassembled WGS sequence"/>
</dbReference>
<accession>A0ABQ5TN72</accession>
<dbReference type="EMBL" id="BSKO01000001">
    <property type="protein sequence ID" value="GLO67537.1"/>
    <property type="molecule type" value="Genomic_DNA"/>
</dbReference>
<gene>
    <name evidence="2" type="ORF">MACH08_33210</name>
</gene>
<dbReference type="InterPro" id="IPR033932">
    <property type="entry name" value="YtcJ-like"/>
</dbReference>
<dbReference type="Pfam" id="PF07969">
    <property type="entry name" value="Amidohydro_3"/>
    <property type="match status" value="1"/>
</dbReference>
<dbReference type="Gene3D" id="2.30.40.10">
    <property type="entry name" value="Urease, subunit C, domain 1"/>
    <property type="match status" value="1"/>
</dbReference>
<feature type="domain" description="Amidohydrolase 3" evidence="1">
    <location>
        <begin position="48"/>
        <end position="529"/>
    </location>
</feature>
<dbReference type="InterPro" id="IPR011059">
    <property type="entry name" value="Metal-dep_hydrolase_composite"/>
</dbReference>
<dbReference type="PANTHER" id="PTHR22642:SF2">
    <property type="entry name" value="PROTEIN LONG AFTER FAR-RED 3"/>
    <property type="match status" value="1"/>
</dbReference>
<proteinExistence type="predicted"/>
<dbReference type="InterPro" id="IPR013108">
    <property type="entry name" value="Amidohydro_3"/>
</dbReference>
<organism evidence="2 3">
    <name type="scientific">Oceanobacillus kimchii</name>
    <dbReference type="NCBI Taxonomy" id="746691"/>
    <lineage>
        <taxon>Bacteria</taxon>
        <taxon>Bacillati</taxon>
        <taxon>Bacillota</taxon>
        <taxon>Bacilli</taxon>
        <taxon>Bacillales</taxon>
        <taxon>Bacillaceae</taxon>
        <taxon>Oceanobacillus</taxon>
    </lineage>
</organism>
<dbReference type="InterPro" id="IPR032466">
    <property type="entry name" value="Metal_Hydrolase"/>
</dbReference>
<reference evidence="2 3" key="1">
    <citation type="submission" date="2023-02" db="EMBL/GenBank/DDBJ databases">
        <title>Oceanobacillus kimchii IFOP_LL358 isolated form Alexandrium catenella lab strain.</title>
        <authorList>
            <person name="Gajardo G."/>
            <person name="Ueki S."/>
            <person name="Maruyama F."/>
        </authorList>
    </citation>
    <scope>NUCLEOTIDE SEQUENCE [LARGE SCALE GENOMIC DNA]</scope>
    <source>
        <strain evidence="2 3">IFOP_LL358</strain>
    </source>
</reference>
<keyword evidence="3" id="KW-1185">Reference proteome</keyword>
<evidence type="ECO:0000313" key="3">
    <source>
        <dbReference type="Proteomes" id="UP001275436"/>
    </source>
</evidence>
<dbReference type="Gene3D" id="3.10.310.70">
    <property type="match status" value="1"/>
</dbReference>
<dbReference type="SUPFAM" id="SSF51338">
    <property type="entry name" value="Composite domain of metallo-dependent hydrolases"/>
    <property type="match status" value="1"/>
</dbReference>
<sequence length="534" mass="59116">MTYLMINGEVITVNASNEVAQAVAISKNKIVAVGDNEKILELKDRNTKVIDLGGRTLMPGFIDSHIHITLHGTNELSVSCKDERINSIKDLIGAMKEQASKTQTGKWIRAWGYNESKFKEKRFPTKEELDSVSTEHPIILTRTCNHISVVNSRVLEEAGLTGITPDPAGGRLGREENGKLNGLLIESAHMDMFAKASFSNEEMKEAHTIASKQFAEKGITSIHEASGFGLQNIRQLQTHAKEGIIKQRLYVMIGALNGADKIVRSMNKSAIFTGLGDDKYRIGPVKLFLDGSSSGPTIWTRDPYTSDADEYGVQYYEQEEVDEIFIPAHKNGWQITAHAQGDAAIDMLLNTIEKANNLHPRPDARHRIEHAGIASPDLIQRMKEQNVIPTPNPAFLYEFGDGYAINYGERTSNMYPLNDYLEADVPAAFGSDCPVTTYSPMRGIHAALTRMTQSGQVLGKEKTVSLMDAIRMYTLNGAYASFEEDIKGSIEIGKLADLILLDSSLLSADVDDIPEIKVEWTMIDGEVVYSRKVY</sequence>
<comment type="caution">
    <text evidence="2">The sequence shown here is derived from an EMBL/GenBank/DDBJ whole genome shotgun (WGS) entry which is preliminary data.</text>
</comment>
<evidence type="ECO:0000313" key="2">
    <source>
        <dbReference type="EMBL" id="GLO67537.1"/>
    </source>
</evidence>
<dbReference type="CDD" id="cd01300">
    <property type="entry name" value="YtcJ_like"/>
    <property type="match status" value="1"/>
</dbReference>
<name>A0ABQ5TN72_9BACI</name>